<keyword evidence="5" id="KW-0238">DNA-binding</keyword>
<feature type="region of interest" description="Disordered" evidence="8">
    <location>
        <begin position="46"/>
        <end position="74"/>
    </location>
</feature>
<gene>
    <name evidence="10" type="ORF">N7498_002571</name>
</gene>
<dbReference type="Pfam" id="PF00172">
    <property type="entry name" value="Zn_clus"/>
    <property type="match status" value="1"/>
</dbReference>
<evidence type="ECO:0000256" key="1">
    <source>
        <dbReference type="ARBA" id="ARBA00004123"/>
    </source>
</evidence>
<dbReference type="GO" id="GO:0008270">
    <property type="term" value="F:zinc ion binding"/>
    <property type="evidence" value="ECO:0007669"/>
    <property type="project" value="InterPro"/>
</dbReference>
<dbReference type="Proteomes" id="UP001150904">
    <property type="component" value="Unassembled WGS sequence"/>
</dbReference>
<dbReference type="PANTHER" id="PTHR31668">
    <property type="entry name" value="GLUCOSE TRANSPORT TRANSCRIPTION REGULATOR RGT1-RELATED-RELATED"/>
    <property type="match status" value="1"/>
</dbReference>
<dbReference type="RefSeq" id="XP_058311977.1">
    <property type="nucleotide sequence ID" value="XM_058449633.1"/>
</dbReference>
<evidence type="ECO:0000256" key="2">
    <source>
        <dbReference type="ARBA" id="ARBA00022723"/>
    </source>
</evidence>
<dbReference type="Gene3D" id="4.10.240.10">
    <property type="entry name" value="Zn(2)-C6 fungal-type DNA-binding domain"/>
    <property type="match status" value="1"/>
</dbReference>
<reference evidence="10" key="1">
    <citation type="submission" date="2022-12" db="EMBL/GenBank/DDBJ databases">
        <authorList>
            <person name="Petersen C."/>
        </authorList>
    </citation>
    <scope>NUCLEOTIDE SEQUENCE</scope>
    <source>
        <strain evidence="10">IBT 15544</strain>
    </source>
</reference>
<dbReference type="AlphaFoldDB" id="A0A9W9NAC4"/>
<dbReference type="InterPro" id="IPR050797">
    <property type="entry name" value="Carb_Metab_Trans_Reg"/>
</dbReference>
<dbReference type="InterPro" id="IPR001138">
    <property type="entry name" value="Zn2Cys6_DnaBD"/>
</dbReference>
<dbReference type="GO" id="GO:0005634">
    <property type="term" value="C:nucleus"/>
    <property type="evidence" value="ECO:0007669"/>
    <property type="project" value="UniProtKB-SubCell"/>
</dbReference>
<dbReference type="PANTHER" id="PTHR31668:SF18">
    <property type="entry name" value="MALTOSE FERMENTATION REGULATORY PROTEIN MAL13-RELATED"/>
    <property type="match status" value="1"/>
</dbReference>
<dbReference type="PROSITE" id="PS50048">
    <property type="entry name" value="ZN2_CY6_FUNGAL_2"/>
    <property type="match status" value="1"/>
</dbReference>
<reference evidence="10" key="2">
    <citation type="journal article" date="2023" name="IMA Fungus">
        <title>Comparative genomic study of the Penicillium genus elucidates a diverse pangenome and 15 lateral gene transfer events.</title>
        <authorList>
            <person name="Petersen C."/>
            <person name="Sorensen T."/>
            <person name="Nielsen M.R."/>
            <person name="Sondergaard T.E."/>
            <person name="Sorensen J.L."/>
            <person name="Fitzpatrick D.A."/>
            <person name="Frisvad J.C."/>
            <person name="Nielsen K.L."/>
        </authorList>
    </citation>
    <scope>NUCLEOTIDE SEQUENCE</scope>
    <source>
        <strain evidence="10">IBT 15544</strain>
    </source>
</reference>
<protein>
    <recommendedName>
        <fullName evidence="9">Zn(2)-C6 fungal-type domain-containing protein</fullName>
    </recommendedName>
</protein>
<sequence length="541" mass="60421">MPPKRACDTCISRKVKCNGSWPCNTCRDAAKRIPCTYLRPVHKRGPKVRRATRNLDSDLQRESPLSTGQSGSGLDDVLKCSDGTRVSQGSCVPQRISRDVLGRIILLYQQHSYSVWPVVNAHALLQDLDDIEPEKTNQEVENIACLATALCAATMAQLHIAPVVDGSQMVDSGAMARTCLRIRGSWDSYRQHLNLSGVLVSFFLHVYHAKANQRKLAMMYIQEAISGARILRLDEGTSRESDESSLGSHLIANKELVFPLLWISERGWALHVGLSPSCIDPPVLPDLEDYPDADIHVQGLLDLARLFIAFDQISVRRNSNLGLASATDLTETENKLSSLRLSISDQVTTRTADCYITREWMRTIIWQEALSRGLLSSASFVEVMTFGFPAQVGHDLLQALRCFSELDLLPLGRDQGQQLLKCFEVANSLADTVLLTLTPPRSHPGFELGPEDFLHALYQKLLPFLEQDEVLNSILRNKTAEVLVMAPARLLTRQVGNDCFKWQKLDKDKGRINGQQPLEVNFLFGDLNEQLAFSSEQPYLQ</sequence>
<comment type="caution">
    <text evidence="10">The sequence shown here is derived from an EMBL/GenBank/DDBJ whole genome shotgun (WGS) entry which is preliminary data.</text>
</comment>
<feature type="domain" description="Zn(2)-C6 fungal-type" evidence="9">
    <location>
        <begin position="6"/>
        <end position="37"/>
    </location>
</feature>
<keyword evidence="7" id="KW-0539">Nucleus</keyword>
<evidence type="ECO:0000313" key="10">
    <source>
        <dbReference type="EMBL" id="KAJ5216164.1"/>
    </source>
</evidence>
<name>A0A9W9NAC4_9EURO</name>
<evidence type="ECO:0000256" key="5">
    <source>
        <dbReference type="ARBA" id="ARBA00023125"/>
    </source>
</evidence>
<organism evidence="10 11">
    <name type="scientific">Penicillium cinerascens</name>
    <dbReference type="NCBI Taxonomy" id="70096"/>
    <lineage>
        <taxon>Eukaryota</taxon>
        <taxon>Fungi</taxon>
        <taxon>Dikarya</taxon>
        <taxon>Ascomycota</taxon>
        <taxon>Pezizomycotina</taxon>
        <taxon>Eurotiomycetes</taxon>
        <taxon>Eurotiomycetidae</taxon>
        <taxon>Eurotiales</taxon>
        <taxon>Aspergillaceae</taxon>
        <taxon>Penicillium</taxon>
    </lineage>
</organism>
<accession>A0A9W9NAC4</accession>
<evidence type="ECO:0000256" key="7">
    <source>
        <dbReference type="ARBA" id="ARBA00023242"/>
    </source>
</evidence>
<keyword evidence="11" id="KW-1185">Reference proteome</keyword>
<dbReference type="OrthoDB" id="434972at2759"/>
<keyword evidence="6" id="KW-0804">Transcription</keyword>
<dbReference type="EMBL" id="JAPQKR010000005">
    <property type="protein sequence ID" value="KAJ5216164.1"/>
    <property type="molecule type" value="Genomic_DNA"/>
</dbReference>
<keyword evidence="3" id="KW-0862">Zinc</keyword>
<evidence type="ECO:0000256" key="3">
    <source>
        <dbReference type="ARBA" id="ARBA00022833"/>
    </source>
</evidence>
<dbReference type="GeneID" id="83176934"/>
<dbReference type="SMART" id="SM00066">
    <property type="entry name" value="GAL4"/>
    <property type="match status" value="1"/>
</dbReference>
<evidence type="ECO:0000256" key="8">
    <source>
        <dbReference type="SAM" id="MobiDB-lite"/>
    </source>
</evidence>
<keyword evidence="4" id="KW-0805">Transcription regulation</keyword>
<dbReference type="CDD" id="cd00067">
    <property type="entry name" value="GAL4"/>
    <property type="match status" value="1"/>
</dbReference>
<comment type="subcellular location">
    <subcellularLocation>
        <location evidence="1">Nucleus</location>
    </subcellularLocation>
</comment>
<evidence type="ECO:0000259" key="9">
    <source>
        <dbReference type="PROSITE" id="PS50048"/>
    </source>
</evidence>
<evidence type="ECO:0000256" key="4">
    <source>
        <dbReference type="ARBA" id="ARBA00023015"/>
    </source>
</evidence>
<dbReference type="InterPro" id="IPR036864">
    <property type="entry name" value="Zn2-C6_fun-type_DNA-bd_sf"/>
</dbReference>
<evidence type="ECO:0000256" key="6">
    <source>
        <dbReference type="ARBA" id="ARBA00023163"/>
    </source>
</evidence>
<evidence type="ECO:0000313" key="11">
    <source>
        <dbReference type="Proteomes" id="UP001150904"/>
    </source>
</evidence>
<keyword evidence="2" id="KW-0479">Metal-binding</keyword>
<proteinExistence type="predicted"/>
<dbReference type="GO" id="GO:0003677">
    <property type="term" value="F:DNA binding"/>
    <property type="evidence" value="ECO:0007669"/>
    <property type="project" value="UniProtKB-KW"/>
</dbReference>
<dbReference type="GO" id="GO:0000981">
    <property type="term" value="F:DNA-binding transcription factor activity, RNA polymerase II-specific"/>
    <property type="evidence" value="ECO:0007669"/>
    <property type="project" value="InterPro"/>
</dbReference>
<dbReference type="SUPFAM" id="SSF57701">
    <property type="entry name" value="Zn2/Cys6 DNA-binding domain"/>
    <property type="match status" value="1"/>
</dbReference>